<proteinExistence type="predicted"/>
<dbReference type="InterPro" id="IPR036388">
    <property type="entry name" value="WH-like_DNA-bd_sf"/>
</dbReference>
<dbReference type="OrthoDB" id="2350973at2"/>
<feature type="domain" description="YgxA-like helix-turn-helix" evidence="2">
    <location>
        <begin position="224"/>
        <end position="287"/>
    </location>
</feature>
<keyword evidence="4" id="KW-0808">Transferase</keyword>
<gene>
    <name evidence="4" type="ORF">SAMN04488134_110125</name>
</gene>
<dbReference type="InterPro" id="IPR029348">
    <property type="entry name" value="NTF-like"/>
</dbReference>
<dbReference type="Pfam" id="PF18576">
    <property type="entry name" value="HTH_52"/>
    <property type="match status" value="1"/>
</dbReference>
<dbReference type="STRING" id="872970.SAMN04488134_110125"/>
<dbReference type="EMBL" id="FODJ01000010">
    <property type="protein sequence ID" value="SEO66993.1"/>
    <property type="molecule type" value="Genomic_DNA"/>
</dbReference>
<organism evidence="4 5">
    <name type="scientific">Amphibacillus marinus</name>
    <dbReference type="NCBI Taxonomy" id="872970"/>
    <lineage>
        <taxon>Bacteria</taxon>
        <taxon>Bacillati</taxon>
        <taxon>Bacillota</taxon>
        <taxon>Bacilli</taxon>
        <taxon>Bacillales</taxon>
        <taxon>Bacillaceae</taxon>
        <taxon>Amphibacillus</taxon>
    </lineage>
</organism>
<dbReference type="Pfam" id="PF22339">
    <property type="entry name" value="YgxA-like_sub_bind"/>
    <property type="match status" value="1"/>
</dbReference>
<dbReference type="Pfam" id="PF14540">
    <property type="entry name" value="NTF-like"/>
    <property type="match status" value="1"/>
</dbReference>
<dbReference type="AlphaFoldDB" id="A0A1H8RM09"/>
<evidence type="ECO:0000313" key="5">
    <source>
        <dbReference type="Proteomes" id="UP000199300"/>
    </source>
</evidence>
<dbReference type="InterPro" id="IPR043519">
    <property type="entry name" value="NT_sf"/>
</dbReference>
<protein>
    <submittedName>
        <fullName evidence="4">Nucleotidyltransferase-like</fullName>
    </submittedName>
</protein>
<dbReference type="InterPro" id="IPR041143">
    <property type="entry name" value="YgxA_HTH"/>
</dbReference>
<dbReference type="Gene3D" id="1.10.10.10">
    <property type="entry name" value="Winged helix-like DNA-binding domain superfamily/Winged helix DNA-binding domain"/>
    <property type="match status" value="1"/>
</dbReference>
<dbReference type="Proteomes" id="UP000199300">
    <property type="component" value="Unassembled WGS sequence"/>
</dbReference>
<evidence type="ECO:0000313" key="4">
    <source>
        <dbReference type="EMBL" id="SEO66993.1"/>
    </source>
</evidence>
<dbReference type="GO" id="GO:0016740">
    <property type="term" value="F:transferase activity"/>
    <property type="evidence" value="ECO:0007669"/>
    <property type="project" value="UniProtKB-KW"/>
</dbReference>
<feature type="domain" description="Nucleotidyltransferase-like" evidence="1">
    <location>
        <begin position="1"/>
        <end position="118"/>
    </location>
</feature>
<reference evidence="4 5" key="1">
    <citation type="submission" date="2016-10" db="EMBL/GenBank/DDBJ databases">
        <authorList>
            <person name="de Groot N.N."/>
        </authorList>
    </citation>
    <scope>NUCLEOTIDE SEQUENCE [LARGE SCALE GENOMIC DNA]</scope>
    <source>
        <strain evidence="4 5">CGMCC 1.10434</strain>
    </source>
</reference>
<dbReference type="RefSeq" id="WP_091499311.1">
    <property type="nucleotide sequence ID" value="NZ_FODJ01000010.1"/>
</dbReference>
<feature type="domain" description="YgxA-like substrate binding" evidence="3">
    <location>
        <begin position="120"/>
        <end position="217"/>
    </location>
</feature>
<dbReference type="InterPro" id="IPR054515">
    <property type="entry name" value="YgxA-like_substrate-bd"/>
</dbReference>
<dbReference type="Gene3D" id="1.20.120.330">
    <property type="entry name" value="Nucleotidyltransferases domain 2"/>
    <property type="match status" value="1"/>
</dbReference>
<evidence type="ECO:0000259" key="3">
    <source>
        <dbReference type="Pfam" id="PF22339"/>
    </source>
</evidence>
<accession>A0A1H8RM09</accession>
<evidence type="ECO:0000259" key="1">
    <source>
        <dbReference type="Pfam" id="PF14540"/>
    </source>
</evidence>
<keyword evidence="5" id="KW-1185">Reference proteome</keyword>
<dbReference type="Gene3D" id="3.30.460.10">
    <property type="entry name" value="Beta Polymerase, domain 2"/>
    <property type="match status" value="1"/>
</dbReference>
<evidence type="ECO:0000259" key="2">
    <source>
        <dbReference type="Pfam" id="PF18576"/>
    </source>
</evidence>
<name>A0A1H8RM09_9BACI</name>
<sequence>MEDLLRSIYHERASDERTLGILILEKQLNVSPITDNFDAILLVIVKEGEQPWFVKHYQFDERTAAMHIVEENKLHYWIDTSSYRRMVQWVIEGRVVFDRNEYIASLRNELDQFPDKKRELRLAIEFAKLTRSYREAKQLYDTKNYLDSYNKIISSLHSLGRLSIIEQGYHPELIVWNQIKRIDPAIYKLYDELMTTQEPLEASIHLMMLAIDFSISGKARSSSKHLLNVMVTGKESWSFGDLKVHSALEHYQLDLSMMLDYLIDKQIIGVELTETKGKNVFQRLYYVKV</sequence>